<dbReference type="AlphaFoldDB" id="A0A2U1SZJ6"/>
<organism evidence="1 2">
    <name type="scientific">Homoserinimonas hongtaonis</name>
    <dbReference type="NCBI Taxonomy" id="2079791"/>
    <lineage>
        <taxon>Bacteria</taxon>
        <taxon>Bacillati</taxon>
        <taxon>Actinomycetota</taxon>
        <taxon>Actinomycetes</taxon>
        <taxon>Micrococcales</taxon>
        <taxon>Microbacteriaceae</taxon>
        <taxon>Homoserinimonas</taxon>
    </lineage>
</organism>
<keyword evidence="2" id="KW-1185">Reference proteome</keyword>
<evidence type="ECO:0000313" key="2">
    <source>
        <dbReference type="Proteomes" id="UP000244978"/>
    </source>
</evidence>
<dbReference type="EMBL" id="QEEX01000001">
    <property type="protein sequence ID" value="PWB97055.1"/>
    <property type="molecule type" value="Genomic_DNA"/>
</dbReference>
<dbReference type="Proteomes" id="UP000244978">
    <property type="component" value="Unassembled WGS sequence"/>
</dbReference>
<name>A0A2U1SZJ6_9MICO</name>
<reference evidence="2" key="1">
    <citation type="submission" date="2018-04" db="EMBL/GenBank/DDBJ databases">
        <authorList>
            <person name="Liu S."/>
            <person name="Wang Z."/>
            <person name="Li J."/>
        </authorList>
    </citation>
    <scope>NUCLEOTIDE SEQUENCE [LARGE SCALE GENOMIC DNA]</scope>
    <source>
        <strain evidence="2">S1194</strain>
    </source>
</reference>
<accession>A0A2U1SZJ6</accession>
<sequence length="171" mass="19347">MFAALTLVVAVVVPTLVAKDARAKAAHARRTKALEFVVGRLDSTDPKQIKSIFDYITKVAAPIRDGLRLTLASRDEHLQAVIAGELEYLEAERLGAEPYSETHLTHLLDQTKADIIRAVSAYTTSRAYRVRLDRYMKSLEPGTRFRTLDFVGFAPSARRYRLRFRVARSKR</sequence>
<protein>
    <submittedName>
        <fullName evidence="1">Uncharacterized protein</fullName>
    </submittedName>
</protein>
<evidence type="ECO:0000313" key="1">
    <source>
        <dbReference type="EMBL" id="PWB97055.1"/>
    </source>
</evidence>
<proteinExistence type="predicted"/>
<gene>
    <name evidence="1" type="ORF">DF220_03795</name>
</gene>
<comment type="caution">
    <text evidence="1">The sequence shown here is derived from an EMBL/GenBank/DDBJ whole genome shotgun (WGS) entry which is preliminary data.</text>
</comment>